<dbReference type="FunFam" id="1.10.10.10:FF:000001">
    <property type="entry name" value="LysR family transcriptional regulator"/>
    <property type="match status" value="1"/>
</dbReference>
<evidence type="ECO:0000259" key="5">
    <source>
        <dbReference type="PROSITE" id="PS50931"/>
    </source>
</evidence>
<dbReference type="EMBL" id="FUWL01000013">
    <property type="protein sequence ID" value="SJZ67471.1"/>
    <property type="molecule type" value="Genomic_DNA"/>
</dbReference>
<gene>
    <name evidence="6" type="ORF">HQ35_03515</name>
    <name evidence="7" type="ORF">SAMN02745205_01572</name>
</gene>
<evidence type="ECO:0000256" key="3">
    <source>
        <dbReference type="ARBA" id="ARBA00023125"/>
    </source>
</evidence>
<keyword evidence="2" id="KW-0805">Transcription regulation</keyword>
<evidence type="ECO:0000313" key="8">
    <source>
        <dbReference type="Proteomes" id="UP000030125"/>
    </source>
</evidence>
<dbReference type="EMBL" id="JQJD01000023">
    <property type="protein sequence ID" value="KGN81721.1"/>
    <property type="molecule type" value="Genomic_DNA"/>
</dbReference>
<dbReference type="OrthoDB" id="9803735at2"/>
<dbReference type="Proteomes" id="UP000030125">
    <property type="component" value="Unassembled WGS sequence"/>
</dbReference>
<dbReference type="RefSeq" id="WP_025838769.1">
    <property type="nucleotide sequence ID" value="NZ_FUWL01000013.1"/>
</dbReference>
<reference evidence="7 9" key="2">
    <citation type="submission" date="2017-02" db="EMBL/GenBank/DDBJ databases">
        <authorList>
            <person name="Peterson S.W."/>
        </authorList>
    </citation>
    <scope>NUCLEOTIDE SEQUENCE [LARGE SCALE GENOMIC DNA]</scope>
    <source>
        <strain evidence="7 9">ATCC 700135</strain>
    </source>
</reference>
<dbReference type="InterPro" id="IPR000847">
    <property type="entry name" value="LysR_HTH_N"/>
</dbReference>
<dbReference type="AlphaFoldDB" id="A0A0A2ES79"/>
<dbReference type="STRING" id="36874.HQ34_07450"/>
<evidence type="ECO:0000256" key="2">
    <source>
        <dbReference type="ARBA" id="ARBA00023015"/>
    </source>
</evidence>
<dbReference type="InterPro" id="IPR005119">
    <property type="entry name" value="LysR_subst-bd"/>
</dbReference>
<dbReference type="GO" id="GO:0003677">
    <property type="term" value="F:DNA binding"/>
    <property type="evidence" value="ECO:0007669"/>
    <property type="project" value="UniProtKB-KW"/>
</dbReference>
<keyword evidence="8" id="KW-1185">Reference proteome</keyword>
<dbReference type="InterPro" id="IPR050950">
    <property type="entry name" value="HTH-type_LysR_regulators"/>
</dbReference>
<dbReference type="InterPro" id="IPR036388">
    <property type="entry name" value="WH-like_DNA-bd_sf"/>
</dbReference>
<evidence type="ECO:0000313" key="7">
    <source>
        <dbReference type="EMBL" id="SJZ67471.1"/>
    </source>
</evidence>
<dbReference type="Gene3D" id="3.40.190.10">
    <property type="entry name" value="Periplasmic binding protein-like II"/>
    <property type="match status" value="2"/>
</dbReference>
<evidence type="ECO:0000313" key="6">
    <source>
        <dbReference type="EMBL" id="KGN81721.1"/>
    </source>
</evidence>
<dbReference type="PANTHER" id="PTHR30419">
    <property type="entry name" value="HTH-TYPE TRANSCRIPTIONAL REGULATOR YBHD"/>
    <property type="match status" value="1"/>
</dbReference>
<accession>A0A0A2ES79</accession>
<proteinExistence type="inferred from homology"/>
<name>A0A0A2ES79_PORCN</name>
<evidence type="ECO:0000313" key="9">
    <source>
        <dbReference type="Proteomes" id="UP000189956"/>
    </source>
</evidence>
<dbReference type="PRINTS" id="PR00039">
    <property type="entry name" value="HTHLYSR"/>
</dbReference>
<evidence type="ECO:0000256" key="4">
    <source>
        <dbReference type="ARBA" id="ARBA00023163"/>
    </source>
</evidence>
<dbReference type="InterPro" id="IPR036390">
    <property type="entry name" value="WH_DNA-bd_sf"/>
</dbReference>
<dbReference type="CDD" id="cd08411">
    <property type="entry name" value="PBP2_OxyR"/>
    <property type="match status" value="1"/>
</dbReference>
<comment type="similarity">
    <text evidence="1">Belongs to the LysR transcriptional regulatory family.</text>
</comment>
<sequence>MNIQQLEYLLALRKYRHFVRAAEECGVTQPTLSAMIAKLEDELGVKLLDRSSQPISLSPIGDRVADQAVEVLRGIRGIEGLVAEERDEISGVVSIGILPTVAPFLLPLLLPICHKYMGNMEIRFVELTTSACEAALRDGTIDVAILAGDLQGNKFVTHTIYYEEFVGYVSHNEPLFSASFIRSSEIEPDSLWLLDEGHCFRNQLIRFCEFKKTHPKRINFTLGGIETYMRLVEAGHGVTFIPELAIETLSKAQKEHLRRFAIPRPVRPVMLVHSPSYMRTKVIEHLTSLILSAVPERMHTIHKDQTMANRIQ</sequence>
<dbReference type="Proteomes" id="UP000189956">
    <property type="component" value="Unassembled WGS sequence"/>
</dbReference>
<keyword evidence="3" id="KW-0238">DNA-binding</keyword>
<dbReference type="PROSITE" id="PS50931">
    <property type="entry name" value="HTH_LYSR"/>
    <property type="match status" value="1"/>
</dbReference>
<dbReference type="PANTHER" id="PTHR30419:SF29">
    <property type="entry name" value="LYSR-FAMILY TRANSCRIPTIONAL REGULATOR"/>
    <property type="match status" value="1"/>
</dbReference>
<organism evidence="6 8">
    <name type="scientific">Porphyromonas cangingivalis</name>
    <dbReference type="NCBI Taxonomy" id="36874"/>
    <lineage>
        <taxon>Bacteria</taxon>
        <taxon>Pseudomonadati</taxon>
        <taxon>Bacteroidota</taxon>
        <taxon>Bacteroidia</taxon>
        <taxon>Bacteroidales</taxon>
        <taxon>Porphyromonadaceae</taxon>
        <taxon>Porphyromonas</taxon>
    </lineage>
</organism>
<dbReference type="Pfam" id="PF03466">
    <property type="entry name" value="LysR_substrate"/>
    <property type="match status" value="1"/>
</dbReference>
<protein>
    <submittedName>
        <fullName evidence="6 7">Transcriptional regulator</fullName>
    </submittedName>
</protein>
<dbReference type="GO" id="GO:0003700">
    <property type="term" value="F:DNA-binding transcription factor activity"/>
    <property type="evidence" value="ECO:0007669"/>
    <property type="project" value="InterPro"/>
</dbReference>
<feature type="domain" description="HTH lysR-type" evidence="5">
    <location>
        <begin position="1"/>
        <end position="58"/>
    </location>
</feature>
<keyword evidence="4" id="KW-0804">Transcription</keyword>
<dbReference type="eggNOG" id="COG0583">
    <property type="taxonomic scope" value="Bacteria"/>
</dbReference>
<dbReference type="Gene3D" id="1.10.10.10">
    <property type="entry name" value="Winged helix-like DNA-binding domain superfamily/Winged helix DNA-binding domain"/>
    <property type="match status" value="1"/>
</dbReference>
<dbReference type="SUPFAM" id="SSF46785">
    <property type="entry name" value="Winged helix' DNA-binding domain"/>
    <property type="match status" value="1"/>
</dbReference>
<dbReference type="Pfam" id="PF00126">
    <property type="entry name" value="HTH_1"/>
    <property type="match status" value="1"/>
</dbReference>
<dbReference type="GO" id="GO:0005829">
    <property type="term" value="C:cytosol"/>
    <property type="evidence" value="ECO:0007669"/>
    <property type="project" value="TreeGrafter"/>
</dbReference>
<reference evidence="6 8" key="1">
    <citation type="submission" date="2014-08" db="EMBL/GenBank/DDBJ databases">
        <title>Porphyromonas cangingivalis strain:COT-109_OH1386 Genome sequencing.</title>
        <authorList>
            <person name="Wallis C."/>
            <person name="Deusch O."/>
            <person name="O'Flynn C."/>
            <person name="Davis I."/>
            <person name="Jospin G."/>
            <person name="Darling A.E."/>
            <person name="Coil D.A."/>
            <person name="Alexiev A."/>
            <person name="Horsfall A."/>
            <person name="Kirkwood N."/>
            <person name="Harris S."/>
            <person name="Eisen J.A."/>
        </authorList>
    </citation>
    <scope>NUCLEOTIDE SEQUENCE [LARGE SCALE GENOMIC DNA]</scope>
    <source>
        <strain evidence="8">COT-109 OH1386</strain>
        <strain evidence="6">COT-109_OH1386</strain>
    </source>
</reference>
<evidence type="ECO:0000256" key="1">
    <source>
        <dbReference type="ARBA" id="ARBA00009437"/>
    </source>
</evidence>
<dbReference type="SUPFAM" id="SSF53850">
    <property type="entry name" value="Periplasmic binding protein-like II"/>
    <property type="match status" value="1"/>
</dbReference>